<keyword evidence="9" id="KW-0418">Kinase</keyword>
<keyword evidence="6" id="KW-0723">Serine/threonine-protein kinase</keyword>
<feature type="domain" description="Protein kinase" evidence="15">
    <location>
        <begin position="61"/>
        <end position="411"/>
    </location>
</feature>
<dbReference type="PROSITE" id="PS50011">
    <property type="entry name" value="PROTEIN_KINASE_DOM"/>
    <property type="match status" value="1"/>
</dbReference>
<evidence type="ECO:0000256" key="12">
    <source>
        <dbReference type="ARBA" id="ARBA00033194"/>
    </source>
</evidence>
<evidence type="ECO:0000256" key="9">
    <source>
        <dbReference type="ARBA" id="ARBA00022777"/>
    </source>
</evidence>
<dbReference type="SUPFAM" id="SSF56112">
    <property type="entry name" value="Protein kinase-like (PK-like)"/>
    <property type="match status" value="1"/>
</dbReference>
<evidence type="ECO:0000256" key="11">
    <source>
        <dbReference type="ARBA" id="ARBA00030980"/>
    </source>
</evidence>
<comment type="catalytic activity">
    <reaction evidence="14">
        <text>L-seryl-[protein] + ATP = O-phospho-L-seryl-[protein] + ADP + H(+)</text>
        <dbReference type="Rhea" id="RHEA:17989"/>
        <dbReference type="Rhea" id="RHEA-COMP:9863"/>
        <dbReference type="Rhea" id="RHEA-COMP:11604"/>
        <dbReference type="ChEBI" id="CHEBI:15378"/>
        <dbReference type="ChEBI" id="CHEBI:29999"/>
        <dbReference type="ChEBI" id="CHEBI:30616"/>
        <dbReference type="ChEBI" id="CHEBI:83421"/>
        <dbReference type="ChEBI" id="CHEBI:456216"/>
        <dbReference type="EC" id="2.7.11.1"/>
    </reaction>
</comment>
<dbReference type="InterPro" id="IPR000719">
    <property type="entry name" value="Prot_kinase_dom"/>
</dbReference>
<proteinExistence type="predicted"/>
<evidence type="ECO:0000256" key="5">
    <source>
        <dbReference type="ARBA" id="ARBA00019973"/>
    </source>
</evidence>
<keyword evidence="8" id="KW-0547">Nucleotide-binding</keyword>
<keyword evidence="10" id="KW-0067">ATP-binding</keyword>
<comment type="function">
    <text evidence="1">Component of the EKC/KEOPS complex that is required for the formation of a threonylcarbamoyl group on adenosine at position 37 (t(6)A37) in tRNAs that read codons beginning with adenine. The complex is probably involved in the transfer of the threonylcarbamoyl moiety of threonylcarbamoyl-AMP (TC-AMP) to the N6 group of A37. BUD32 has ATPase activity in the context of the EKC/KEOPS complex and likely plays a supporting role to the catalytic subunit KAE1. The EKC/KEOPS complex also promotes both telomere uncapping and telomere elongation. The complex is required for efficient recruitment of transcriptional coactivators.</text>
</comment>
<dbReference type="Gene3D" id="3.30.200.20">
    <property type="entry name" value="Phosphorylase Kinase, domain 1"/>
    <property type="match status" value="1"/>
</dbReference>
<dbReference type="SMART" id="SM00220">
    <property type="entry name" value="S_TKc"/>
    <property type="match status" value="1"/>
</dbReference>
<dbReference type="Proteomes" id="UP001586593">
    <property type="component" value="Unassembled WGS sequence"/>
</dbReference>
<dbReference type="InterPro" id="IPR008266">
    <property type="entry name" value="Tyr_kinase_AS"/>
</dbReference>
<evidence type="ECO:0000256" key="4">
    <source>
        <dbReference type="ARBA" id="ARBA00013948"/>
    </source>
</evidence>
<evidence type="ECO:0000259" key="15">
    <source>
        <dbReference type="PROSITE" id="PS50011"/>
    </source>
</evidence>
<protein>
    <recommendedName>
        <fullName evidence="5">EKC/KEOPS complex subunit BUD32</fullName>
        <ecNumber evidence="3">2.7.11.1</ecNumber>
    </recommendedName>
    <alternativeName>
        <fullName evidence="11 12">Atypical Serine/threonine protein kinase BUD32</fullName>
    </alternativeName>
    <alternativeName>
        <fullName evidence="4">EKC/KEOPS complex subunit bud32</fullName>
    </alternativeName>
</protein>
<evidence type="ECO:0000256" key="14">
    <source>
        <dbReference type="ARBA" id="ARBA00048679"/>
    </source>
</evidence>
<dbReference type="InterPro" id="IPR011009">
    <property type="entry name" value="Kinase-like_dom_sf"/>
</dbReference>
<dbReference type="EC" id="2.7.11.1" evidence="3"/>
<evidence type="ECO:0000256" key="6">
    <source>
        <dbReference type="ARBA" id="ARBA00022527"/>
    </source>
</evidence>
<name>A0ABR3X8H0_9PEZI</name>
<dbReference type="PANTHER" id="PTHR45646">
    <property type="entry name" value="SERINE/THREONINE-PROTEIN KINASE DOA-RELATED"/>
    <property type="match status" value="1"/>
</dbReference>
<gene>
    <name evidence="16" type="ORF">VTK73DRAFT_1704</name>
</gene>
<dbReference type="PROSITE" id="PS00109">
    <property type="entry name" value="PROTEIN_KINASE_TYR"/>
    <property type="match status" value="1"/>
</dbReference>
<comment type="subunit">
    <text evidence="2">Component of the EKC/KEOPS complex composed of at least BUD32, CGI121, GON7, KAE1 and PCC1; the whole complex dimerizes.</text>
</comment>
<dbReference type="InterPro" id="IPR051175">
    <property type="entry name" value="CLK_kinases"/>
</dbReference>
<comment type="caution">
    <text evidence="16">The sequence shown here is derived from an EMBL/GenBank/DDBJ whole genome shotgun (WGS) entry which is preliminary data.</text>
</comment>
<evidence type="ECO:0000313" key="17">
    <source>
        <dbReference type="Proteomes" id="UP001586593"/>
    </source>
</evidence>
<evidence type="ECO:0000256" key="1">
    <source>
        <dbReference type="ARBA" id="ARBA00003747"/>
    </source>
</evidence>
<dbReference type="Gene3D" id="1.10.510.10">
    <property type="entry name" value="Transferase(Phosphotransferase) domain 1"/>
    <property type="match status" value="1"/>
</dbReference>
<keyword evidence="7" id="KW-0808">Transferase</keyword>
<evidence type="ECO:0000256" key="3">
    <source>
        <dbReference type="ARBA" id="ARBA00012513"/>
    </source>
</evidence>
<evidence type="ECO:0000256" key="2">
    <source>
        <dbReference type="ARBA" id="ARBA00011534"/>
    </source>
</evidence>
<keyword evidence="17" id="KW-1185">Reference proteome</keyword>
<accession>A0ABR3X8H0</accession>
<dbReference type="PANTHER" id="PTHR45646:SF11">
    <property type="entry name" value="SERINE_THREONINE-PROTEIN KINASE DOA"/>
    <property type="match status" value="1"/>
</dbReference>
<evidence type="ECO:0000313" key="16">
    <source>
        <dbReference type="EMBL" id="KAL1872036.1"/>
    </source>
</evidence>
<sequence length="412" mass="47181">MWRLRTFNRLPRRTRPALRFISNRGPIVLPAEVPVEEETLPSYEPDEYYPVHIGDVFNSRYRVVGKLGYGLYSTSWLCHDKGDNEYVAVKVSTSLRNVPAATHREVEIYAHLAQTDLSHPGCGLIRALYDTFELDGPVGTHQCLVLQPMHTSLSEIMRSNSKPFKLPLIKVILERLLCALDFLHTSAHVTHTDITIDNIMLSVEDETMFADFEEAERTNPSPRKVVDSSRTIYRSRRFRPPASWENCGLPVLCDFGEARVGTTQETGPFVQPHVYRAPEIIFEMPWGSAVDIWNVACLTWDLFERQRLFKGIFDAKGNYDPYKHSALMVALLGSPPSDFVRRSTTTEQCFDPRGGWVAGEKAAVPDVSLDSLEKRLSGQEKYDFLRFMRSMLRWLPEERITAKDLLEDPWLK</sequence>
<dbReference type="Pfam" id="PF00069">
    <property type="entry name" value="Pkinase"/>
    <property type="match status" value="2"/>
</dbReference>
<comment type="catalytic activity">
    <reaction evidence="13">
        <text>L-threonyl-[protein] + ATP = O-phospho-L-threonyl-[protein] + ADP + H(+)</text>
        <dbReference type="Rhea" id="RHEA:46608"/>
        <dbReference type="Rhea" id="RHEA-COMP:11060"/>
        <dbReference type="Rhea" id="RHEA-COMP:11605"/>
        <dbReference type="ChEBI" id="CHEBI:15378"/>
        <dbReference type="ChEBI" id="CHEBI:30013"/>
        <dbReference type="ChEBI" id="CHEBI:30616"/>
        <dbReference type="ChEBI" id="CHEBI:61977"/>
        <dbReference type="ChEBI" id="CHEBI:456216"/>
        <dbReference type="EC" id="2.7.11.1"/>
    </reaction>
</comment>
<evidence type="ECO:0000256" key="7">
    <source>
        <dbReference type="ARBA" id="ARBA00022679"/>
    </source>
</evidence>
<dbReference type="CDD" id="cd05118">
    <property type="entry name" value="STKc_CMGC"/>
    <property type="match status" value="1"/>
</dbReference>
<dbReference type="EMBL" id="JAZHXJ010000143">
    <property type="protein sequence ID" value="KAL1872036.1"/>
    <property type="molecule type" value="Genomic_DNA"/>
</dbReference>
<reference evidence="16 17" key="1">
    <citation type="journal article" date="2024" name="Commun. Biol.">
        <title>Comparative genomic analysis of thermophilic fungi reveals convergent evolutionary adaptations and gene losses.</title>
        <authorList>
            <person name="Steindorff A.S."/>
            <person name="Aguilar-Pontes M.V."/>
            <person name="Robinson A.J."/>
            <person name="Andreopoulos B."/>
            <person name="LaButti K."/>
            <person name="Kuo A."/>
            <person name="Mondo S."/>
            <person name="Riley R."/>
            <person name="Otillar R."/>
            <person name="Haridas S."/>
            <person name="Lipzen A."/>
            <person name="Grimwood J."/>
            <person name="Schmutz J."/>
            <person name="Clum A."/>
            <person name="Reid I.D."/>
            <person name="Moisan M.C."/>
            <person name="Butler G."/>
            <person name="Nguyen T.T.M."/>
            <person name="Dewar K."/>
            <person name="Conant G."/>
            <person name="Drula E."/>
            <person name="Henrissat B."/>
            <person name="Hansel C."/>
            <person name="Singer S."/>
            <person name="Hutchinson M.I."/>
            <person name="de Vries R.P."/>
            <person name="Natvig D.O."/>
            <person name="Powell A.J."/>
            <person name="Tsang A."/>
            <person name="Grigoriev I.V."/>
        </authorList>
    </citation>
    <scope>NUCLEOTIDE SEQUENCE [LARGE SCALE GENOMIC DNA]</scope>
    <source>
        <strain evidence="16 17">ATCC 24622</strain>
    </source>
</reference>
<organism evidence="16 17">
    <name type="scientific">Phialemonium thermophilum</name>
    <dbReference type="NCBI Taxonomy" id="223376"/>
    <lineage>
        <taxon>Eukaryota</taxon>
        <taxon>Fungi</taxon>
        <taxon>Dikarya</taxon>
        <taxon>Ascomycota</taxon>
        <taxon>Pezizomycotina</taxon>
        <taxon>Sordariomycetes</taxon>
        <taxon>Sordariomycetidae</taxon>
        <taxon>Cephalothecales</taxon>
        <taxon>Cephalothecaceae</taxon>
        <taxon>Phialemonium</taxon>
    </lineage>
</organism>
<evidence type="ECO:0000256" key="13">
    <source>
        <dbReference type="ARBA" id="ARBA00047899"/>
    </source>
</evidence>
<evidence type="ECO:0000256" key="8">
    <source>
        <dbReference type="ARBA" id="ARBA00022741"/>
    </source>
</evidence>
<evidence type="ECO:0000256" key="10">
    <source>
        <dbReference type="ARBA" id="ARBA00022840"/>
    </source>
</evidence>